<dbReference type="KEGG" id="kqi:F1D05_32655"/>
<dbReference type="AlphaFoldDB" id="A0A7G6X6D8"/>
<evidence type="ECO:0000313" key="3">
    <source>
        <dbReference type="Proteomes" id="UP000515563"/>
    </source>
</evidence>
<dbReference type="Gene3D" id="1.20.120.450">
    <property type="entry name" value="dinb family like domain"/>
    <property type="match status" value="1"/>
</dbReference>
<reference evidence="2 3" key="2">
    <citation type="journal article" date="2020" name="Microbiol. Resour. Announc.">
        <title>Antarctic desert soil bacteria exhibit high novel natural product potential, evaluated through long-read genome sequencing and comparative genomics.</title>
        <authorList>
            <person name="Benaud N."/>
            <person name="Edwards R.J."/>
            <person name="Amos T.G."/>
            <person name="D'Agostino P.M."/>
            <person name="Gutierrez-Chavez C."/>
            <person name="Montgomery K."/>
            <person name="Nicetic I."/>
            <person name="Ferrari B.C."/>
        </authorList>
    </citation>
    <scope>NUCLEOTIDE SEQUENCE [LARGE SCALE GENOMIC DNA]</scope>
    <source>
        <strain evidence="2 3">SPB151</strain>
    </source>
</reference>
<proteinExistence type="predicted"/>
<dbReference type="Proteomes" id="UP000515563">
    <property type="component" value="Chromosome"/>
</dbReference>
<dbReference type="InterPro" id="IPR034660">
    <property type="entry name" value="DinB/YfiT-like"/>
</dbReference>
<dbReference type="EMBL" id="CP043661">
    <property type="protein sequence ID" value="QNE21803.1"/>
    <property type="molecule type" value="Genomic_DNA"/>
</dbReference>
<accession>A0A7G6X6D8</accession>
<protein>
    <submittedName>
        <fullName evidence="2">DinB family protein</fullName>
    </submittedName>
</protein>
<keyword evidence="3" id="KW-1185">Reference proteome</keyword>
<evidence type="ECO:0000259" key="1">
    <source>
        <dbReference type="Pfam" id="PF12867"/>
    </source>
</evidence>
<dbReference type="SUPFAM" id="SSF109854">
    <property type="entry name" value="DinB/YfiT-like putative metalloenzymes"/>
    <property type="match status" value="1"/>
</dbReference>
<dbReference type="RefSeq" id="WP_185449680.1">
    <property type="nucleotide sequence ID" value="NZ_CP043661.1"/>
</dbReference>
<dbReference type="NCBIfam" id="NF047843">
    <property type="entry name" value="MST_Rv0443"/>
    <property type="match status" value="1"/>
</dbReference>
<evidence type="ECO:0000313" key="2">
    <source>
        <dbReference type="EMBL" id="QNE21803.1"/>
    </source>
</evidence>
<dbReference type="InterPro" id="IPR024775">
    <property type="entry name" value="DinB-like"/>
</dbReference>
<dbReference type="Pfam" id="PF12867">
    <property type="entry name" value="DinB_2"/>
    <property type="match status" value="1"/>
</dbReference>
<feature type="domain" description="DinB-like" evidence="1">
    <location>
        <begin position="15"/>
        <end position="158"/>
    </location>
</feature>
<reference evidence="3" key="1">
    <citation type="submission" date="2019-09" db="EMBL/GenBank/DDBJ databases">
        <title>Antimicrobial potential of Antarctic Bacteria.</title>
        <authorList>
            <person name="Benaud N."/>
            <person name="Edwards R.J."/>
            <person name="Ferrari B.C."/>
        </authorList>
    </citation>
    <scope>NUCLEOTIDE SEQUENCE [LARGE SCALE GENOMIC DNA]</scope>
    <source>
        <strain evidence="3">SPB151</strain>
    </source>
</reference>
<gene>
    <name evidence="2" type="ORF">F1D05_32655</name>
</gene>
<name>A0A7G6X6D8_9ACTN</name>
<organism evidence="2 3">
    <name type="scientific">Kribbella qitaiheensis</name>
    <dbReference type="NCBI Taxonomy" id="1544730"/>
    <lineage>
        <taxon>Bacteria</taxon>
        <taxon>Bacillati</taxon>
        <taxon>Actinomycetota</taxon>
        <taxon>Actinomycetes</taxon>
        <taxon>Propionibacteriales</taxon>
        <taxon>Kribbellaceae</taxon>
        <taxon>Kribbella</taxon>
    </lineage>
</organism>
<sequence length="169" mass="18582">MNTSELLLDSYGRIQEVVHDVVDGLDDKTLSTRPEGTGNSIAWLVWHLTRIQDDHLADAGGYEQVHTADGWHDRLGLPFDASDTGYGHSAEQVATVQLSADQLAGYYDAVHARSLEYLKTLTDEDLDRVVDKRWDPPVTLGVRLISVISDDLQHAGQAAYIQGLLADGN</sequence>